<comment type="subcellular location">
    <subcellularLocation>
        <location evidence="2">Golgi apparatus membrane</location>
        <topology evidence="2">Single-pass type II membrane protein</topology>
    </subcellularLocation>
    <subcellularLocation>
        <location evidence="12">Golgi apparatus</location>
        <location evidence="12">Golgi stack membrane</location>
    </subcellularLocation>
</comment>
<comment type="cofactor">
    <cofactor evidence="1">
        <name>NAD(+)</name>
        <dbReference type="ChEBI" id="CHEBI:57540"/>
    </cofactor>
</comment>
<keyword evidence="8" id="KW-0333">Golgi apparatus</keyword>
<dbReference type="HOGENOM" id="CLU_007383_4_0_2"/>
<evidence type="ECO:0000256" key="5">
    <source>
        <dbReference type="ARBA" id="ARBA00022968"/>
    </source>
</evidence>
<dbReference type="EMBL" id="CP003929">
    <property type="protein sequence ID" value="AGB39282.1"/>
    <property type="molecule type" value="Genomic_DNA"/>
</dbReference>
<evidence type="ECO:0000256" key="4">
    <source>
        <dbReference type="ARBA" id="ARBA00022793"/>
    </source>
</evidence>
<evidence type="ECO:0000313" key="15">
    <source>
        <dbReference type="EMBL" id="AGB39282.1"/>
    </source>
</evidence>
<dbReference type="GO" id="GO:0042732">
    <property type="term" value="P:D-xylose metabolic process"/>
    <property type="evidence" value="ECO:0007669"/>
    <property type="project" value="InterPro"/>
</dbReference>
<keyword evidence="6" id="KW-1133">Transmembrane helix</keyword>
<keyword evidence="9" id="KW-0472">Membrane</keyword>
<gene>
    <name evidence="15" type="ORF">Natoc_3559</name>
</gene>
<dbReference type="InterPro" id="IPR001509">
    <property type="entry name" value="Epimerase_deHydtase"/>
</dbReference>
<keyword evidence="5" id="KW-0735">Signal-anchor</keyword>
<dbReference type="STRING" id="694430.Natoc_3559"/>
<dbReference type="Gene3D" id="3.40.50.720">
    <property type="entry name" value="NAD(P)-binding Rossmann-like Domain"/>
    <property type="match status" value="1"/>
</dbReference>
<dbReference type="GO" id="GO:0070403">
    <property type="term" value="F:NAD+ binding"/>
    <property type="evidence" value="ECO:0007669"/>
    <property type="project" value="InterPro"/>
</dbReference>
<dbReference type="KEGG" id="nou:Natoc_3559"/>
<evidence type="ECO:0000256" key="6">
    <source>
        <dbReference type="ARBA" id="ARBA00022989"/>
    </source>
</evidence>
<dbReference type="FunFam" id="3.40.50.720:FF:000065">
    <property type="entry name" value="UDP-glucuronic acid decarboxylase 1"/>
    <property type="match status" value="1"/>
</dbReference>
<evidence type="ECO:0000313" key="16">
    <source>
        <dbReference type="Proteomes" id="UP000010878"/>
    </source>
</evidence>
<dbReference type="Proteomes" id="UP000010878">
    <property type="component" value="Chromosome"/>
</dbReference>
<evidence type="ECO:0000256" key="12">
    <source>
        <dbReference type="ARBA" id="ARBA00037859"/>
    </source>
</evidence>
<keyword evidence="16" id="KW-1185">Reference proteome</keyword>
<keyword evidence="11" id="KW-0456">Lyase</keyword>
<dbReference type="GeneID" id="14402245"/>
<dbReference type="RefSeq" id="WP_015322716.1">
    <property type="nucleotide sequence ID" value="NC_019974.1"/>
</dbReference>
<dbReference type="OrthoDB" id="4907at2157"/>
<dbReference type="GO" id="GO:0048040">
    <property type="term" value="F:UDP-glucuronate decarboxylase activity"/>
    <property type="evidence" value="ECO:0007669"/>
    <property type="project" value="TreeGrafter"/>
</dbReference>
<dbReference type="AlphaFoldDB" id="L0K1X2"/>
<keyword evidence="4" id="KW-0210">Decarboxylase</keyword>
<dbReference type="SUPFAM" id="SSF51735">
    <property type="entry name" value="NAD(P)-binding Rossmann-fold domains"/>
    <property type="match status" value="1"/>
</dbReference>
<reference evidence="15 16" key="1">
    <citation type="submission" date="2012-11" db="EMBL/GenBank/DDBJ databases">
        <title>FINISHED of Natronococcus occultus SP4, DSM 3396.</title>
        <authorList>
            <consortium name="DOE Joint Genome Institute"/>
            <person name="Eisen J."/>
            <person name="Huntemann M."/>
            <person name="Wei C.-L."/>
            <person name="Han J."/>
            <person name="Detter J.C."/>
            <person name="Han C."/>
            <person name="Tapia R."/>
            <person name="Chen A."/>
            <person name="Kyrpides N."/>
            <person name="Mavromatis K."/>
            <person name="Markowitz V."/>
            <person name="Szeto E."/>
            <person name="Ivanova N."/>
            <person name="Mikhailova N."/>
            <person name="Ovchinnikova G."/>
            <person name="Pagani I."/>
            <person name="Pati A."/>
            <person name="Goodwin L."/>
            <person name="Nordberg H.P."/>
            <person name="Cantor M.N."/>
            <person name="Hua S.X."/>
            <person name="Woyke T."/>
            <person name="Eisen J."/>
            <person name="Klenk H.-P."/>
            <person name="Klenk H.-P."/>
        </authorList>
    </citation>
    <scope>NUCLEOTIDE SEQUENCE [LARGE SCALE GENOMIC DNA]</scope>
    <source>
        <strain evidence="15 16">SP4</strain>
    </source>
</reference>
<feature type="region of interest" description="Disordered" evidence="13">
    <location>
        <begin position="271"/>
        <end position="290"/>
    </location>
</feature>
<dbReference type="PANTHER" id="PTHR43078:SF6">
    <property type="entry name" value="UDP-GLUCURONIC ACID DECARBOXYLASE 1"/>
    <property type="match status" value="1"/>
</dbReference>
<accession>L0K1X2</accession>
<evidence type="ECO:0000256" key="13">
    <source>
        <dbReference type="SAM" id="MobiDB-lite"/>
    </source>
</evidence>
<keyword evidence="3" id="KW-0812">Transmembrane</keyword>
<keyword evidence="10" id="KW-0325">Glycoprotein</keyword>
<feature type="domain" description="NAD-dependent epimerase/dehydratase" evidence="14">
    <location>
        <begin position="14"/>
        <end position="250"/>
    </location>
</feature>
<evidence type="ECO:0000256" key="10">
    <source>
        <dbReference type="ARBA" id="ARBA00023180"/>
    </source>
</evidence>
<evidence type="ECO:0000256" key="11">
    <source>
        <dbReference type="ARBA" id="ARBA00023239"/>
    </source>
</evidence>
<sequence length="326" mass="36240">MSGENPSKLRDHAVVTGGAGFVGSHLVDSLLDDGYRVTSLDNYGSGRRRNVARHDNREQFTPLDHDVREPLPEFDTVDYIYNLASRASPADFGSHPIEIALTNSVGSKHVFDLACEHDATVVLASSSEVYGDPKVHPQHEGYYGNVNPRGPRAPYDESKRFAEALGAAYETQHDVDVRTIRVFNTYGPRMRVDDGRVVPTFITQALEGKELTVYGDGRQTRSFCYVTDLVDGIRRVAAAPGATGEAINLGSEREMTIYRLAEIVIDHVDSPSEITHRPQPANDPSVRRPNVEKAKRLLGWEAMTDLEVGLRRTIDYFRTLTVETNQ</sequence>
<keyword evidence="7" id="KW-0520">NAD</keyword>
<dbReference type="InterPro" id="IPR036291">
    <property type="entry name" value="NAD(P)-bd_dom_sf"/>
</dbReference>
<organism evidence="15 16">
    <name type="scientific">Natronococcus occultus SP4</name>
    <dbReference type="NCBI Taxonomy" id="694430"/>
    <lineage>
        <taxon>Archaea</taxon>
        <taxon>Methanobacteriati</taxon>
        <taxon>Methanobacteriota</taxon>
        <taxon>Stenosarchaea group</taxon>
        <taxon>Halobacteria</taxon>
        <taxon>Halobacteriales</taxon>
        <taxon>Natrialbaceae</taxon>
        <taxon>Natronococcus</taxon>
    </lineage>
</organism>
<evidence type="ECO:0000256" key="2">
    <source>
        <dbReference type="ARBA" id="ARBA00004323"/>
    </source>
</evidence>
<proteinExistence type="predicted"/>
<dbReference type="Pfam" id="PF01370">
    <property type="entry name" value="Epimerase"/>
    <property type="match status" value="1"/>
</dbReference>
<name>L0K1X2_9EURY</name>
<evidence type="ECO:0000256" key="9">
    <source>
        <dbReference type="ARBA" id="ARBA00023136"/>
    </source>
</evidence>
<evidence type="ECO:0000259" key="14">
    <source>
        <dbReference type="Pfam" id="PF01370"/>
    </source>
</evidence>
<dbReference type="PANTHER" id="PTHR43078">
    <property type="entry name" value="UDP-GLUCURONIC ACID DECARBOXYLASE-RELATED"/>
    <property type="match status" value="1"/>
</dbReference>
<dbReference type="InterPro" id="IPR044516">
    <property type="entry name" value="UXS-like"/>
</dbReference>
<evidence type="ECO:0000256" key="1">
    <source>
        <dbReference type="ARBA" id="ARBA00001911"/>
    </source>
</evidence>
<evidence type="ECO:0000256" key="7">
    <source>
        <dbReference type="ARBA" id="ARBA00023027"/>
    </source>
</evidence>
<evidence type="ECO:0000256" key="3">
    <source>
        <dbReference type="ARBA" id="ARBA00022692"/>
    </source>
</evidence>
<protein>
    <submittedName>
        <fullName evidence="15">Nucleoside-diphosphate-sugar epimerase</fullName>
    </submittedName>
</protein>
<evidence type="ECO:0000256" key="8">
    <source>
        <dbReference type="ARBA" id="ARBA00023034"/>
    </source>
</evidence>
<dbReference type="GO" id="GO:0005737">
    <property type="term" value="C:cytoplasm"/>
    <property type="evidence" value="ECO:0007669"/>
    <property type="project" value="TreeGrafter"/>
</dbReference>
<dbReference type="eggNOG" id="arCOG01369">
    <property type="taxonomic scope" value="Archaea"/>
</dbReference>